<organism evidence="1 2">
    <name type="scientific">Chloracidobacterium thermophilum (strain B)</name>
    <dbReference type="NCBI Taxonomy" id="981222"/>
    <lineage>
        <taxon>Bacteria</taxon>
        <taxon>Pseudomonadati</taxon>
        <taxon>Acidobacteriota</taxon>
        <taxon>Terriglobia</taxon>
        <taxon>Terriglobales</taxon>
        <taxon>Acidobacteriaceae</taxon>
        <taxon>Chloracidobacterium</taxon>
    </lineage>
</organism>
<proteinExistence type="predicted"/>
<dbReference type="Proteomes" id="UP000006791">
    <property type="component" value="Chromosome 2"/>
</dbReference>
<dbReference type="EMBL" id="CP002515">
    <property type="protein sequence ID" value="AEP13157.1"/>
    <property type="molecule type" value="Genomic_DNA"/>
</dbReference>
<accession>G2LJZ0</accession>
<evidence type="ECO:0000313" key="1">
    <source>
        <dbReference type="EMBL" id="AEP13157.1"/>
    </source>
</evidence>
<reference evidence="1 2" key="1">
    <citation type="journal article" date="2012" name="Environ. Microbiol.">
        <title>Complete genome of Candidatus Chloracidobacterium thermophilum, a chlorophyll-based photoheterotroph belonging to the phylum Acidobacteria.</title>
        <authorList>
            <person name="Garcia Costas A.M."/>
            <person name="Liu Z."/>
            <person name="Tomsho L.P."/>
            <person name="Schuster S.C."/>
            <person name="Ward D.M."/>
            <person name="Bryant D.A."/>
        </authorList>
    </citation>
    <scope>NUCLEOTIDE SEQUENCE [LARGE SCALE GENOMIC DNA]</scope>
    <source>
        <strain evidence="1 2">B</strain>
    </source>
</reference>
<name>G2LJZ0_CHLTF</name>
<dbReference type="SUPFAM" id="SSF52540">
    <property type="entry name" value="P-loop containing nucleoside triphosphate hydrolases"/>
    <property type="match status" value="1"/>
</dbReference>
<dbReference type="HOGENOM" id="CLU_471521_0_0_0"/>
<protein>
    <submittedName>
        <fullName evidence="1">Uncharacterized protein</fullName>
    </submittedName>
</protein>
<dbReference type="InterPro" id="IPR027417">
    <property type="entry name" value="P-loop_NTPase"/>
</dbReference>
<keyword evidence="2" id="KW-1185">Reference proteome</keyword>
<dbReference type="STRING" id="981222.Cabther_B0152"/>
<evidence type="ECO:0000313" key="2">
    <source>
        <dbReference type="Proteomes" id="UP000006791"/>
    </source>
</evidence>
<sequence>MTMERQPRRLKWLSEVQKAYPGARRGNWETHGLDSPFAHQTYVPTGLEEALYRDVINRRFRLVVLCGNPGDGKTALLQKLAGQLGIDKTRQPTGTIEHRLPDGLLVRLNLDGSAAWETSSSNDLLNDLLRPFANGAPAEDIVHLLAINDGRLMGWLDGQTTPLAQSLRRLLNGQPSDAPHIGFFHLNNRSLVGEFDQHGNLRTDFLDQLLDQLYGGAEAGRIWQKCQTCVAQPRCRVFEAARYFGPANLSGIEDERRRQHARQQLYRLFQAVHQRGKIHITIRELRGALVYILFGMASCDTYCKADGAKKPYPPFWERAFRVATPDRQGRLLEELASFDPALEAHARLDRALLRHYRGVHRLAEARRRAYFTWLPEEIEQAGGPGTTLDLARGRHLDTLRRLPLMSDEEKQAVLARLGRGLSRLEPLPQPAYRPGRIPFRLHPRTPTDTMFWVETRLEDFTLESPLLGTGVSETGRRGLPAEAFLVYRLPAGNTVRLRLTADLFHVLLELEGGYQLSAATLEQTFAHLSLFIEQMIHAQNQVWYAWHPAQEERVYRLAIETRDLGFGYHQTLRIVPEN</sequence>
<gene>
    <name evidence="1" type="ordered locus">Cabther_B0152</name>
</gene>
<dbReference type="KEGG" id="ctm:Cabther_B0152"/>
<dbReference type="AlphaFoldDB" id="G2LJZ0"/>